<dbReference type="PANTHER" id="PTHR48086">
    <property type="entry name" value="SODIUM/PROLINE SYMPORTER-RELATED"/>
    <property type="match status" value="1"/>
</dbReference>
<dbReference type="PROSITE" id="PS50283">
    <property type="entry name" value="NA_SOLUT_SYMP_3"/>
    <property type="match status" value="1"/>
</dbReference>
<organism evidence="15 16">
    <name type="scientific">Synoicihabitans lomoniglobus</name>
    <dbReference type="NCBI Taxonomy" id="2909285"/>
    <lineage>
        <taxon>Bacteria</taxon>
        <taxon>Pseudomonadati</taxon>
        <taxon>Verrucomicrobiota</taxon>
        <taxon>Opitutia</taxon>
        <taxon>Opitutales</taxon>
        <taxon>Opitutaceae</taxon>
        <taxon>Synoicihabitans</taxon>
    </lineage>
</organism>
<keyword evidence="9" id="KW-0406">Ion transport</keyword>
<feature type="transmembrane region" description="Helical" evidence="14">
    <location>
        <begin position="336"/>
        <end position="356"/>
    </location>
</feature>
<evidence type="ECO:0008006" key="17">
    <source>
        <dbReference type="Google" id="ProtNLM"/>
    </source>
</evidence>
<proteinExistence type="inferred from homology"/>
<keyword evidence="6" id="KW-0769">Symport</keyword>
<dbReference type="GO" id="GO:0006814">
    <property type="term" value="P:sodium ion transport"/>
    <property type="evidence" value="ECO:0007669"/>
    <property type="project" value="UniProtKB-KW"/>
</dbReference>
<evidence type="ECO:0000256" key="7">
    <source>
        <dbReference type="ARBA" id="ARBA00022989"/>
    </source>
</evidence>
<feature type="transmembrane region" description="Helical" evidence="14">
    <location>
        <begin position="78"/>
        <end position="98"/>
    </location>
</feature>
<feature type="transmembrane region" description="Helical" evidence="14">
    <location>
        <begin position="481"/>
        <end position="500"/>
    </location>
</feature>
<feature type="transmembrane region" description="Helical" evidence="14">
    <location>
        <begin position="655"/>
        <end position="676"/>
    </location>
</feature>
<comment type="similarity">
    <text evidence="2 13">Belongs to the sodium:solute symporter (SSF) (TC 2.A.21) family.</text>
</comment>
<sequence>MSGFHPADLAVAVLYIVVVFYLGLRGSRQSTPNQEGFFLANRKLGKVYQFFLNFGNSTDANGAVSTTSLVYQQGVSGVWLAFQMIFLNPYYWFMNVWFRRVRLITTADLFEDRLGSRGLARFYALFQCLSAVVIVIGFGNLVTYKIFTALVVTPEARWSIEERASVEDYRELRHYEQALTTRDLADFAASDQEKIARLRERMARGELHNSISPVDPLAFYIVYTVIVGAYVVLGGMAATAANEVFQSLLIVAFSVILIPLGMQAAGGVAAFSSKVPAAMFELLREDGPSRHITAFVLVGILANTLVMINGISGNMAIGGSARNEFAARFGAVSGTFAKRLMIILWAFSGLVAVALYQGTDALADPDMAWGTMSRQLLGPGLLGLMVVGVLAANMSTLAAQSMAVSALFVRNVYLPWRPHASERECVVAGRLAITAALTLGVLAAVNMNDVFAMLQFMLTINVPFGAAVMLMFFWRRLSVPAVWIAVVTAVLFNTIAPVVLPQLDAIRTHPDLVERTVDDAGRFSPVYFESVVRSQPSDESSPLIGSGRLHTELCLLRLFGVAVPEMSPSNRFAARLLIAAITPFVFLLTISFLTHAPDPRRLDRFFAKMKTPVGTDPSTEAAAIEASVRNPHRFDHLKLFPRSSWEFTKWNREDLVGFLICCALSGNIILLFWGLLRWAAP</sequence>
<feature type="transmembrane region" description="Helical" evidence="14">
    <location>
        <begin position="217"/>
        <end position="241"/>
    </location>
</feature>
<keyword evidence="5 14" id="KW-0812">Transmembrane</keyword>
<evidence type="ECO:0000256" key="8">
    <source>
        <dbReference type="ARBA" id="ARBA00023053"/>
    </source>
</evidence>
<dbReference type="Pfam" id="PF00474">
    <property type="entry name" value="SSF"/>
    <property type="match status" value="1"/>
</dbReference>
<feature type="transmembrane region" description="Helical" evidence="14">
    <location>
        <begin position="572"/>
        <end position="594"/>
    </location>
</feature>
<dbReference type="AlphaFoldDB" id="A0AAF0A146"/>
<keyword evidence="10 14" id="KW-0472">Membrane</keyword>
<reference evidence="15" key="1">
    <citation type="submission" date="2023-03" db="EMBL/GenBank/DDBJ databases">
        <title>Lomoglobus Profundus gen. nov., sp. nov., a novel member of the phylum Verrucomicrobia, isolated from deep-marine sediment of South China Sea.</title>
        <authorList>
            <person name="Ahmad T."/>
            <person name="Ishaq S.E."/>
            <person name="Wang F."/>
        </authorList>
    </citation>
    <scope>NUCLEOTIDE SEQUENCE</scope>
    <source>
        <strain evidence="15">LMO-M01</strain>
    </source>
</reference>
<feature type="transmembrane region" description="Helical" evidence="14">
    <location>
        <begin position="376"/>
        <end position="404"/>
    </location>
</feature>
<feature type="transmembrane region" description="Helical" evidence="14">
    <location>
        <begin position="425"/>
        <end position="445"/>
    </location>
</feature>
<dbReference type="Gene3D" id="1.20.1730.10">
    <property type="entry name" value="Sodium/glucose cotransporter"/>
    <property type="match status" value="1"/>
</dbReference>
<dbReference type="PANTHER" id="PTHR48086:SF3">
    <property type="entry name" value="SODIUM_PROLINE SYMPORTER"/>
    <property type="match status" value="1"/>
</dbReference>
<evidence type="ECO:0000256" key="4">
    <source>
        <dbReference type="ARBA" id="ARBA00022475"/>
    </source>
</evidence>
<evidence type="ECO:0000256" key="13">
    <source>
        <dbReference type="RuleBase" id="RU362091"/>
    </source>
</evidence>
<comment type="subcellular location">
    <subcellularLocation>
        <location evidence="1">Cell membrane</location>
        <topology evidence="1">Multi-pass membrane protein</topology>
    </subcellularLocation>
</comment>
<evidence type="ECO:0000256" key="12">
    <source>
        <dbReference type="ARBA" id="ARBA00033708"/>
    </source>
</evidence>
<evidence type="ECO:0000256" key="11">
    <source>
        <dbReference type="ARBA" id="ARBA00023201"/>
    </source>
</evidence>
<evidence type="ECO:0000256" key="3">
    <source>
        <dbReference type="ARBA" id="ARBA00022448"/>
    </source>
</evidence>
<evidence type="ECO:0000256" key="6">
    <source>
        <dbReference type="ARBA" id="ARBA00022847"/>
    </source>
</evidence>
<dbReference type="EMBL" id="CP119075">
    <property type="protein sequence ID" value="WED64732.1"/>
    <property type="molecule type" value="Genomic_DNA"/>
</dbReference>
<protein>
    <recommendedName>
        <fullName evidence="17">Transporter</fullName>
    </recommendedName>
</protein>
<evidence type="ECO:0000256" key="2">
    <source>
        <dbReference type="ARBA" id="ARBA00006434"/>
    </source>
</evidence>
<evidence type="ECO:0000256" key="5">
    <source>
        <dbReference type="ARBA" id="ARBA00022692"/>
    </source>
</evidence>
<keyword evidence="7 14" id="KW-1133">Transmembrane helix</keyword>
<accession>A0AAF0A146</accession>
<dbReference type="GO" id="GO:0015293">
    <property type="term" value="F:symporter activity"/>
    <property type="evidence" value="ECO:0007669"/>
    <property type="project" value="UniProtKB-KW"/>
</dbReference>
<keyword evidence="4" id="KW-1003">Cell membrane</keyword>
<dbReference type="InterPro" id="IPR038377">
    <property type="entry name" value="Na/Glc_symporter_sf"/>
</dbReference>
<feature type="transmembrane region" description="Helical" evidence="14">
    <location>
        <begin position="292"/>
        <end position="315"/>
    </location>
</feature>
<evidence type="ECO:0000313" key="15">
    <source>
        <dbReference type="EMBL" id="WED64732.1"/>
    </source>
</evidence>
<keyword evidence="3" id="KW-0813">Transport</keyword>
<evidence type="ECO:0000256" key="9">
    <source>
        <dbReference type="ARBA" id="ARBA00023065"/>
    </source>
</evidence>
<name>A0AAF0A146_9BACT</name>
<feature type="transmembrane region" description="Helical" evidence="14">
    <location>
        <begin position="451"/>
        <end position="474"/>
    </location>
</feature>
<gene>
    <name evidence="15" type="ORF">PXH66_20505</name>
</gene>
<keyword evidence="11" id="KW-0739">Sodium transport</keyword>
<dbReference type="RefSeq" id="WP_330930018.1">
    <property type="nucleotide sequence ID" value="NZ_CP119075.1"/>
</dbReference>
<dbReference type="KEGG" id="slom:PXH66_20505"/>
<comment type="catalytic activity">
    <reaction evidence="12">
        <text>L-proline(in) + Na(+)(in) = L-proline(out) + Na(+)(out)</text>
        <dbReference type="Rhea" id="RHEA:28967"/>
        <dbReference type="ChEBI" id="CHEBI:29101"/>
        <dbReference type="ChEBI" id="CHEBI:60039"/>
    </reaction>
</comment>
<keyword evidence="16" id="KW-1185">Reference proteome</keyword>
<evidence type="ECO:0000313" key="16">
    <source>
        <dbReference type="Proteomes" id="UP001218638"/>
    </source>
</evidence>
<evidence type="ECO:0000256" key="14">
    <source>
        <dbReference type="SAM" id="Phobius"/>
    </source>
</evidence>
<evidence type="ECO:0000256" key="1">
    <source>
        <dbReference type="ARBA" id="ARBA00004651"/>
    </source>
</evidence>
<feature type="transmembrane region" description="Helical" evidence="14">
    <location>
        <begin position="119"/>
        <end position="142"/>
    </location>
</feature>
<dbReference type="InterPro" id="IPR050277">
    <property type="entry name" value="Sodium:Solute_Symporter"/>
</dbReference>
<feature type="transmembrane region" description="Helical" evidence="14">
    <location>
        <begin position="7"/>
        <end position="24"/>
    </location>
</feature>
<dbReference type="InterPro" id="IPR001734">
    <property type="entry name" value="Na/solute_symporter"/>
</dbReference>
<dbReference type="Proteomes" id="UP001218638">
    <property type="component" value="Chromosome"/>
</dbReference>
<feature type="transmembrane region" description="Helical" evidence="14">
    <location>
        <begin position="248"/>
        <end position="272"/>
    </location>
</feature>
<evidence type="ECO:0000256" key="10">
    <source>
        <dbReference type="ARBA" id="ARBA00023136"/>
    </source>
</evidence>
<keyword evidence="8" id="KW-0915">Sodium</keyword>
<dbReference type="GO" id="GO:0005886">
    <property type="term" value="C:plasma membrane"/>
    <property type="evidence" value="ECO:0007669"/>
    <property type="project" value="UniProtKB-SubCell"/>
</dbReference>